<evidence type="ECO:0000259" key="10">
    <source>
        <dbReference type="PROSITE" id="PS50880"/>
    </source>
</evidence>
<dbReference type="PROSITE" id="PS50880">
    <property type="entry name" value="TOPRIM"/>
    <property type="match status" value="1"/>
</dbReference>
<keyword evidence="13" id="KW-1185">Reference proteome</keyword>
<evidence type="ECO:0000256" key="8">
    <source>
        <dbReference type="HAMAP-Rule" id="MF_00952"/>
    </source>
</evidence>
<dbReference type="InterPro" id="IPR034149">
    <property type="entry name" value="TOPRIM_TopoI"/>
</dbReference>
<dbReference type="SUPFAM" id="SSF56712">
    <property type="entry name" value="Prokaryotic type I DNA topoisomerase"/>
    <property type="match status" value="1"/>
</dbReference>
<dbReference type="Pfam" id="PF01131">
    <property type="entry name" value="Topoisom_bac"/>
    <property type="match status" value="2"/>
</dbReference>
<evidence type="ECO:0000256" key="3">
    <source>
        <dbReference type="ARBA" id="ARBA00022723"/>
    </source>
</evidence>
<keyword evidence="6 8" id="KW-0238">DNA-binding</keyword>
<reference evidence="12" key="1">
    <citation type="submission" date="2020-12" db="EMBL/GenBank/DDBJ databases">
        <authorList>
            <person name="Rodrigo-Torres L."/>
            <person name="Arahal R. D."/>
            <person name="Lucena T."/>
        </authorList>
    </citation>
    <scope>NUCLEOTIDE SEQUENCE</scope>
    <source>
        <strain evidence="12">CECT 9390</strain>
    </source>
</reference>
<feature type="site" description="Interaction with DNA" evidence="8">
    <location>
        <position position="139"/>
    </location>
</feature>
<dbReference type="GO" id="GO:0003677">
    <property type="term" value="F:DNA binding"/>
    <property type="evidence" value="ECO:0007669"/>
    <property type="project" value="UniProtKB-KW"/>
</dbReference>
<name>A0A9N8QUQ3_9FLAO</name>
<dbReference type="EC" id="5.6.2.1" evidence="8"/>
<dbReference type="PRINTS" id="PR00417">
    <property type="entry name" value="PRTPISMRASEI"/>
</dbReference>
<dbReference type="InterPro" id="IPR028612">
    <property type="entry name" value="Topoisom_1_IA"/>
</dbReference>
<dbReference type="InterPro" id="IPR023406">
    <property type="entry name" value="Topo_IA_AS"/>
</dbReference>
<dbReference type="AlphaFoldDB" id="A0A9N8QUQ3"/>
<dbReference type="Gene3D" id="1.10.460.10">
    <property type="entry name" value="Topoisomerase I, domain 2"/>
    <property type="match status" value="2"/>
</dbReference>
<dbReference type="EMBL" id="CAJIMS010000001">
    <property type="protein sequence ID" value="CAD7808317.1"/>
    <property type="molecule type" value="Genomic_DNA"/>
</dbReference>
<dbReference type="RefSeq" id="WP_162088170.1">
    <property type="nucleotide sequence ID" value="NZ_CAJIMS010000001.1"/>
</dbReference>
<comment type="catalytic activity">
    <reaction evidence="1 8">
        <text>ATP-independent breakage of single-stranded DNA, followed by passage and rejoining.</text>
        <dbReference type="EC" id="5.6.2.1"/>
    </reaction>
</comment>
<feature type="region of interest" description="Disordered" evidence="9">
    <location>
        <begin position="825"/>
        <end position="856"/>
    </location>
</feature>
<feature type="site" description="Interaction with DNA" evidence="8">
    <location>
        <position position="138"/>
    </location>
</feature>
<dbReference type="SMART" id="SM00437">
    <property type="entry name" value="TOP1Ac"/>
    <property type="match status" value="1"/>
</dbReference>
<dbReference type="InterPro" id="IPR013825">
    <property type="entry name" value="Topo_IA_cen_sub2"/>
</dbReference>
<keyword evidence="7 8" id="KW-0413">Isomerase</keyword>
<evidence type="ECO:0000256" key="2">
    <source>
        <dbReference type="ARBA" id="ARBA00009446"/>
    </source>
</evidence>
<dbReference type="InterPro" id="IPR025589">
    <property type="entry name" value="Toprim_C_rpt"/>
</dbReference>
<dbReference type="Proteomes" id="UP000662618">
    <property type="component" value="Unassembled WGS sequence"/>
</dbReference>
<comment type="function">
    <text evidence="8">Releases the supercoiling and torsional tension of DNA, which is introduced during the DNA replication and transcription, by transiently cleaving and rejoining one strand of the DNA duplex. Introduces a single-strand break via transesterification at a target site in duplex DNA. The scissile phosphodiester is attacked by the catalytic tyrosine of the enzyme, resulting in the formation of a DNA-(5'-phosphotyrosyl)-enzyme intermediate and the expulsion of a 3'-OH DNA strand. The free DNA strand then undergoes passage around the unbroken strand, thus removing DNA supercoils. Finally, in the religation step, the DNA 3'-OH attacks the covalent intermediate to expel the active-site tyrosine and restore the DNA phosphodiester backbone.</text>
</comment>
<evidence type="ECO:0000256" key="7">
    <source>
        <dbReference type="ARBA" id="ARBA00023235"/>
    </source>
</evidence>
<feature type="region of interest" description="Interaction with DNA" evidence="8">
    <location>
        <begin position="162"/>
        <end position="167"/>
    </location>
</feature>
<dbReference type="InterPro" id="IPR003601">
    <property type="entry name" value="Topo_IA_2"/>
</dbReference>
<dbReference type="CDD" id="cd00186">
    <property type="entry name" value="TOP1Ac"/>
    <property type="match status" value="1"/>
</dbReference>
<dbReference type="SMART" id="SM00493">
    <property type="entry name" value="TOPRIM"/>
    <property type="match status" value="1"/>
</dbReference>
<feature type="active site" description="O-(5'-phospho-DNA)-tyrosine intermediate" evidence="8">
    <location>
        <position position="283"/>
    </location>
</feature>
<feature type="site" description="Interaction with DNA" evidence="8">
    <location>
        <position position="473"/>
    </location>
</feature>
<dbReference type="Pfam" id="PF01751">
    <property type="entry name" value="Toprim"/>
    <property type="match status" value="1"/>
</dbReference>
<organism evidence="12 13">
    <name type="scientific">Chryseobacterium aquaeductus</name>
    <dbReference type="NCBI Taxonomy" id="2675056"/>
    <lineage>
        <taxon>Bacteria</taxon>
        <taxon>Pseudomonadati</taxon>
        <taxon>Bacteroidota</taxon>
        <taxon>Flavobacteriia</taxon>
        <taxon>Flavobacteriales</taxon>
        <taxon>Weeksellaceae</taxon>
        <taxon>Chryseobacterium group</taxon>
        <taxon>Chryseobacterium</taxon>
    </lineage>
</organism>
<dbReference type="InterPro" id="IPR003602">
    <property type="entry name" value="Topo_IA_DNA-bd_dom"/>
</dbReference>
<dbReference type="Gene3D" id="3.40.50.140">
    <property type="match status" value="1"/>
</dbReference>
<dbReference type="InterPro" id="IPR013497">
    <property type="entry name" value="Topo_IA_cen"/>
</dbReference>
<gene>
    <name evidence="8 12" type="primary">topA</name>
    <name evidence="12" type="ORF">CHRY9390_01804</name>
</gene>
<comment type="caution">
    <text evidence="12">The sequence shown here is derived from an EMBL/GenBank/DDBJ whole genome shotgun (WGS) entry which is preliminary data.</text>
</comment>
<dbReference type="SMART" id="SM00436">
    <property type="entry name" value="TOP1Bc"/>
    <property type="match status" value="1"/>
</dbReference>
<feature type="site" description="Interaction with DNA" evidence="8">
    <location>
        <position position="33"/>
    </location>
</feature>
<feature type="domain" description="Topo IA-type catalytic" evidence="11">
    <location>
        <begin position="128"/>
        <end position="572"/>
    </location>
</feature>
<dbReference type="PANTHER" id="PTHR42785:SF1">
    <property type="entry name" value="DNA TOPOISOMERASE"/>
    <property type="match status" value="1"/>
</dbReference>
<comment type="similarity">
    <text evidence="2 8">Belongs to the type IA topoisomerase family.</text>
</comment>
<comment type="caution">
    <text evidence="8">Lacks conserved residue(s) required for the propagation of feature annotation.</text>
</comment>
<dbReference type="GO" id="GO:0006265">
    <property type="term" value="P:DNA topological change"/>
    <property type="evidence" value="ECO:0007669"/>
    <property type="project" value="UniProtKB-UniRule"/>
</dbReference>
<keyword evidence="5 8" id="KW-0799">Topoisomerase</keyword>
<evidence type="ECO:0000256" key="9">
    <source>
        <dbReference type="SAM" id="MobiDB-lite"/>
    </source>
</evidence>
<evidence type="ECO:0000313" key="12">
    <source>
        <dbReference type="EMBL" id="CAD7808317.1"/>
    </source>
</evidence>
<dbReference type="CDD" id="cd03363">
    <property type="entry name" value="TOPRIM_TopoIA_TopoI"/>
    <property type="match status" value="1"/>
</dbReference>
<feature type="domain" description="Toprim" evidence="10">
    <location>
        <begin position="3"/>
        <end position="112"/>
    </location>
</feature>
<dbReference type="InterPro" id="IPR005733">
    <property type="entry name" value="TopoI_bac-type"/>
</dbReference>
<evidence type="ECO:0000256" key="5">
    <source>
        <dbReference type="ARBA" id="ARBA00023029"/>
    </source>
</evidence>
<dbReference type="InterPro" id="IPR023405">
    <property type="entry name" value="Topo_IA_core_domain"/>
</dbReference>
<dbReference type="PROSITE" id="PS00396">
    <property type="entry name" value="TOPO_IA_1"/>
    <property type="match status" value="1"/>
</dbReference>
<dbReference type="HAMAP" id="MF_00952">
    <property type="entry name" value="Topoisom_1_prok"/>
    <property type="match status" value="1"/>
</dbReference>
<sequence>MSKNLVIVESPAKAKTIQKYLGKDFEVKSSFGHIRDLPKKGMGIDLATFSPDYEVSADKKKLVTELKSAVKKAEMVWLASDEDREGEAIAWHLADELKLKPENRKRIVFHEITKNAILKAIENPRDIDQNLVNAQQARRVLDRIVGFEMSPVLWKKVKPGLSAGRVQSVAVRLVVEREKEIRQFTPKASFKLDGIFLNKSEQEIAAKLKKDFDKEEDAEKFLELARTTEFKVLNVETKPGTRSASAPFTTSTLQQEASSRLGYNVTNTMRLAQRLYEEGFITYMRTDSVNLSQEAIEGAKNQITSEYGAEYSAPRKYTTKSASAQEAHEAIRPTDFSVKSIGDVQLSKLYQLIYRRTLASQMANAKIEKTVIEIGNPKLPQHFEAQGEVIIFDGFLKAYGIIKTEDEDEESNEKLLPKVTVGEVLDYKKITATEKFTRPAARFTEAMLVKKLEELGIGRPSTYAPTIQTIQNREYVDKRELEPQTREVVKISLAKDKINKEVLEDRFGGDKNKFIPTDIGEVVNDFLTNNFAEILDYGFTARVEESFDEIANGEQKWKEMMTDFYSKFHPRIEDVEENADRANGERLLGVDPKSGKNIYARIGRFGPMIQIGEQDDEEKPIFASLMSGQNIATIALEDALELFKLPFELNDFEDQSVTIGVGRFGPYVKWGETYISIPKGEDPLSVDQKRAEEIIAEKKLADAPIATFKGEPITKGTGRFGPFIKYQSIFINVPKRYDFDNLSQSDINELVEAKLEKEANRYIQQWEKEKISLENGRWGPFIKFGKAMFKIPKKKDDTKYEADDLKEVTLDEVKKWITAQDPKAFVEKKKPAAKKPAAKKATTTKKAPAKKPAAKK</sequence>
<feature type="site" description="Interaction with DNA" evidence="8">
    <location>
        <position position="142"/>
    </location>
</feature>
<protein>
    <recommendedName>
        <fullName evidence="8">DNA topoisomerase 1</fullName>
        <ecNumber evidence="8">5.6.2.1</ecNumber>
    </recommendedName>
    <alternativeName>
        <fullName evidence="8">DNA topoisomerase I</fullName>
    </alternativeName>
</protein>
<proteinExistence type="inferred from homology"/>
<dbReference type="InterPro" id="IPR013824">
    <property type="entry name" value="Topo_IA_cen_sub1"/>
</dbReference>
<dbReference type="Gene3D" id="2.70.20.10">
    <property type="entry name" value="Topoisomerase I, domain 3"/>
    <property type="match status" value="1"/>
</dbReference>
<keyword evidence="3" id="KW-0479">Metal-binding</keyword>
<evidence type="ECO:0000256" key="4">
    <source>
        <dbReference type="ARBA" id="ARBA00022842"/>
    </source>
</evidence>
<dbReference type="InterPro" id="IPR006171">
    <property type="entry name" value="TOPRIM_dom"/>
</dbReference>
<evidence type="ECO:0000313" key="13">
    <source>
        <dbReference type="Proteomes" id="UP000662618"/>
    </source>
</evidence>
<evidence type="ECO:0000256" key="1">
    <source>
        <dbReference type="ARBA" id="ARBA00000213"/>
    </source>
</evidence>
<evidence type="ECO:0000259" key="11">
    <source>
        <dbReference type="PROSITE" id="PS52039"/>
    </source>
</evidence>
<feature type="compositionally biased region" description="Basic residues" evidence="9">
    <location>
        <begin position="847"/>
        <end position="856"/>
    </location>
</feature>
<dbReference type="NCBIfam" id="TIGR01051">
    <property type="entry name" value="topA_bact"/>
    <property type="match status" value="1"/>
</dbReference>
<dbReference type="Gene3D" id="1.10.290.10">
    <property type="entry name" value="Topoisomerase I, domain 4"/>
    <property type="match status" value="1"/>
</dbReference>
<dbReference type="Pfam" id="PF13368">
    <property type="entry name" value="Toprim_C_rpt"/>
    <property type="match status" value="4"/>
</dbReference>
<dbReference type="GO" id="GO:0003917">
    <property type="term" value="F:DNA topoisomerase type I (single strand cut, ATP-independent) activity"/>
    <property type="evidence" value="ECO:0007669"/>
    <property type="project" value="UniProtKB-UniRule"/>
</dbReference>
<feature type="site" description="Interaction with DNA" evidence="8">
    <location>
        <position position="154"/>
    </location>
</feature>
<feature type="site" description="Interaction with DNA" evidence="8">
    <location>
        <position position="285"/>
    </location>
</feature>
<keyword evidence="4" id="KW-0460">Magnesium</keyword>
<dbReference type="InterPro" id="IPR013826">
    <property type="entry name" value="Topo_IA_cen_sub3"/>
</dbReference>
<dbReference type="PANTHER" id="PTHR42785">
    <property type="entry name" value="DNA TOPOISOMERASE, TYPE IA, CORE"/>
    <property type="match status" value="1"/>
</dbReference>
<dbReference type="PROSITE" id="PS52039">
    <property type="entry name" value="TOPO_IA_2"/>
    <property type="match status" value="1"/>
</dbReference>
<comment type="subunit">
    <text evidence="8">Monomer.</text>
</comment>
<accession>A0A9N8QUQ3</accession>
<evidence type="ECO:0000256" key="6">
    <source>
        <dbReference type="ARBA" id="ARBA00023125"/>
    </source>
</evidence>
<dbReference type="InterPro" id="IPR000380">
    <property type="entry name" value="Topo_IA"/>
</dbReference>
<dbReference type="GO" id="GO:0046872">
    <property type="term" value="F:metal ion binding"/>
    <property type="evidence" value="ECO:0007669"/>
    <property type="project" value="UniProtKB-KW"/>
</dbReference>